<dbReference type="OrthoDB" id="4850044at2"/>
<dbReference type="InterPro" id="IPR036005">
    <property type="entry name" value="Creatinase/aminopeptidase-like"/>
</dbReference>
<dbReference type="SUPFAM" id="SSF53092">
    <property type="entry name" value="Creatinase/prolidase N-terminal domain"/>
    <property type="match status" value="1"/>
</dbReference>
<dbReference type="Pfam" id="PF00557">
    <property type="entry name" value="Peptidase_M24"/>
    <property type="match status" value="1"/>
</dbReference>
<feature type="domain" description="Peptidase M24" evidence="1">
    <location>
        <begin position="129"/>
        <end position="324"/>
    </location>
</feature>
<evidence type="ECO:0000259" key="1">
    <source>
        <dbReference type="Pfam" id="PF00557"/>
    </source>
</evidence>
<keyword evidence="3" id="KW-0031">Aminopeptidase</keyword>
<dbReference type="EMBL" id="FQVH01000005">
    <property type="protein sequence ID" value="SHE74574.1"/>
    <property type="molecule type" value="Genomic_DNA"/>
</dbReference>
<dbReference type="STRING" id="1121256.SAMN02746089_00717"/>
<dbReference type="RefSeq" id="WP_073341832.1">
    <property type="nucleotide sequence ID" value="NZ_FQVH01000005.1"/>
</dbReference>
<dbReference type="InterPro" id="IPR050659">
    <property type="entry name" value="Peptidase_M24B"/>
</dbReference>
<gene>
    <name evidence="3" type="ORF">SAMN02746089_00717</name>
</gene>
<dbReference type="Gene3D" id="3.40.350.10">
    <property type="entry name" value="Creatinase/prolidase N-terminal domain"/>
    <property type="match status" value="1"/>
</dbReference>
<dbReference type="Proteomes" id="UP000184088">
    <property type="component" value="Unassembled WGS sequence"/>
</dbReference>
<dbReference type="PANTHER" id="PTHR46112">
    <property type="entry name" value="AMINOPEPTIDASE"/>
    <property type="match status" value="1"/>
</dbReference>
<dbReference type="CDD" id="cd01066">
    <property type="entry name" value="APP_MetAP"/>
    <property type="match status" value="1"/>
</dbReference>
<evidence type="ECO:0000313" key="3">
    <source>
        <dbReference type="EMBL" id="SHE74574.1"/>
    </source>
</evidence>
<dbReference type="InterPro" id="IPR000587">
    <property type="entry name" value="Creatinase_N"/>
</dbReference>
<dbReference type="SUPFAM" id="SSF55920">
    <property type="entry name" value="Creatinase/aminopeptidase"/>
    <property type="match status" value="1"/>
</dbReference>
<accession>A0A1M4VZV8</accession>
<dbReference type="InterPro" id="IPR029149">
    <property type="entry name" value="Creatin/AminoP/Spt16_N"/>
</dbReference>
<keyword evidence="3" id="KW-0378">Hydrolase</keyword>
<protein>
    <submittedName>
        <fullName evidence="3">Xaa-Pro aminopeptidase</fullName>
    </submittedName>
</protein>
<feature type="domain" description="Creatinase N-terminal" evidence="2">
    <location>
        <begin position="7"/>
        <end position="85"/>
    </location>
</feature>
<sequence length="356" mass="40507">MSVFSARIDMLRRLINEYSIDGLLITQQVNFSWLTGGRAYINGNSEASIAQILVTKNRTFLITNNIEAQRLLDEELPEVIEVLEYDWHDPGGRDRCIYSVLGNKKFMTDVQLKSQIASLRYTLSDEDIEKYRIIGKLAGRAVEETCRQILPGMSEWEISAILCKKCLDNGLEPFVHLVGTDQRAEKYRHPLPTEKKLDKYALVAVNAMKYGLWVSATRLVCFGKVPDDIKRRFEAVVKVDACFIASTRPGNTIGQVFRKAMEVYESTGYKDQWKYHHQGGLTGYSSREYKASPDMDIIIGVNQAFAWNPSIIGTKSEDTILVHEGENEIITQTGEYPLIEVDYDGHKILRPDILVR</sequence>
<evidence type="ECO:0000259" key="2">
    <source>
        <dbReference type="Pfam" id="PF01321"/>
    </source>
</evidence>
<keyword evidence="3" id="KW-0645">Protease</keyword>
<dbReference type="InterPro" id="IPR000994">
    <property type="entry name" value="Pept_M24"/>
</dbReference>
<proteinExistence type="predicted"/>
<dbReference type="PANTHER" id="PTHR46112:SF2">
    <property type="entry name" value="XAA-PRO AMINOPEPTIDASE P-RELATED"/>
    <property type="match status" value="1"/>
</dbReference>
<organism evidence="3 4">
    <name type="scientific">Caldanaerobius fijiensis DSM 17918</name>
    <dbReference type="NCBI Taxonomy" id="1121256"/>
    <lineage>
        <taxon>Bacteria</taxon>
        <taxon>Bacillati</taxon>
        <taxon>Bacillota</taxon>
        <taxon>Clostridia</taxon>
        <taxon>Thermoanaerobacterales</taxon>
        <taxon>Thermoanaerobacteraceae</taxon>
        <taxon>Caldanaerobius</taxon>
    </lineage>
</organism>
<dbReference type="Gene3D" id="3.90.230.10">
    <property type="entry name" value="Creatinase/methionine aminopeptidase superfamily"/>
    <property type="match status" value="1"/>
</dbReference>
<keyword evidence="4" id="KW-1185">Reference proteome</keyword>
<dbReference type="GO" id="GO:0004177">
    <property type="term" value="F:aminopeptidase activity"/>
    <property type="evidence" value="ECO:0007669"/>
    <property type="project" value="UniProtKB-KW"/>
</dbReference>
<name>A0A1M4VZV8_9THEO</name>
<reference evidence="3 4" key="1">
    <citation type="submission" date="2016-11" db="EMBL/GenBank/DDBJ databases">
        <authorList>
            <person name="Jaros S."/>
            <person name="Januszkiewicz K."/>
            <person name="Wedrychowicz H."/>
        </authorList>
    </citation>
    <scope>NUCLEOTIDE SEQUENCE [LARGE SCALE GENOMIC DNA]</scope>
    <source>
        <strain evidence="3 4">DSM 17918</strain>
    </source>
</reference>
<dbReference type="AlphaFoldDB" id="A0A1M4VZV8"/>
<dbReference type="Pfam" id="PF01321">
    <property type="entry name" value="Creatinase_N"/>
    <property type="match status" value="1"/>
</dbReference>
<evidence type="ECO:0000313" key="4">
    <source>
        <dbReference type="Proteomes" id="UP000184088"/>
    </source>
</evidence>